<protein>
    <recommendedName>
        <fullName evidence="4">Spore coat protein U domain-containing protein</fullName>
    </recommendedName>
</protein>
<sequence>MHFNLITILAPLVGFASLSTAQIGRRDCPDALRGGSFTVSPATLTPGAPFTVVANLTCANQLGFTPTYLDFYIQNNANNNGFELPILLSRGTYNQSADPPLYTFTTVLPRDPWIVGAVYEMVMDNSYARMLPPVGPGDTFISVGQVVAPINITGY</sequence>
<gene>
    <name evidence="2" type="ORF">C8F04DRAFT_46166</name>
</gene>
<evidence type="ECO:0000313" key="2">
    <source>
        <dbReference type="EMBL" id="KAJ7029156.1"/>
    </source>
</evidence>
<accession>A0AAD6SLI3</accession>
<feature type="signal peptide" evidence="1">
    <location>
        <begin position="1"/>
        <end position="21"/>
    </location>
</feature>
<dbReference type="AlphaFoldDB" id="A0AAD6SLI3"/>
<dbReference type="Proteomes" id="UP001218188">
    <property type="component" value="Unassembled WGS sequence"/>
</dbReference>
<proteinExistence type="predicted"/>
<keyword evidence="1" id="KW-0732">Signal</keyword>
<name>A0AAD6SLI3_9AGAR</name>
<evidence type="ECO:0000313" key="3">
    <source>
        <dbReference type="Proteomes" id="UP001218188"/>
    </source>
</evidence>
<feature type="chain" id="PRO_5041951562" description="Spore coat protein U domain-containing protein" evidence="1">
    <location>
        <begin position="22"/>
        <end position="155"/>
    </location>
</feature>
<keyword evidence="3" id="KW-1185">Reference proteome</keyword>
<comment type="caution">
    <text evidence="2">The sequence shown here is derived from an EMBL/GenBank/DDBJ whole genome shotgun (WGS) entry which is preliminary data.</text>
</comment>
<evidence type="ECO:0000256" key="1">
    <source>
        <dbReference type="SAM" id="SignalP"/>
    </source>
</evidence>
<dbReference type="EMBL" id="JARJCM010000104">
    <property type="protein sequence ID" value="KAJ7029156.1"/>
    <property type="molecule type" value="Genomic_DNA"/>
</dbReference>
<organism evidence="2 3">
    <name type="scientific">Mycena alexandri</name>
    <dbReference type="NCBI Taxonomy" id="1745969"/>
    <lineage>
        <taxon>Eukaryota</taxon>
        <taxon>Fungi</taxon>
        <taxon>Dikarya</taxon>
        <taxon>Basidiomycota</taxon>
        <taxon>Agaricomycotina</taxon>
        <taxon>Agaricomycetes</taxon>
        <taxon>Agaricomycetidae</taxon>
        <taxon>Agaricales</taxon>
        <taxon>Marasmiineae</taxon>
        <taxon>Mycenaceae</taxon>
        <taxon>Mycena</taxon>
    </lineage>
</organism>
<reference evidence="2" key="1">
    <citation type="submission" date="2023-03" db="EMBL/GenBank/DDBJ databases">
        <title>Massive genome expansion in bonnet fungi (Mycena s.s.) driven by repeated elements and novel gene families across ecological guilds.</title>
        <authorList>
            <consortium name="Lawrence Berkeley National Laboratory"/>
            <person name="Harder C.B."/>
            <person name="Miyauchi S."/>
            <person name="Viragh M."/>
            <person name="Kuo A."/>
            <person name="Thoen E."/>
            <person name="Andreopoulos B."/>
            <person name="Lu D."/>
            <person name="Skrede I."/>
            <person name="Drula E."/>
            <person name="Henrissat B."/>
            <person name="Morin E."/>
            <person name="Kohler A."/>
            <person name="Barry K."/>
            <person name="LaButti K."/>
            <person name="Morin E."/>
            <person name="Salamov A."/>
            <person name="Lipzen A."/>
            <person name="Mereny Z."/>
            <person name="Hegedus B."/>
            <person name="Baldrian P."/>
            <person name="Stursova M."/>
            <person name="Weitz H."/>
            <person name="Taylor A."/>
            <person name="Grigoriev I.V."/>
            <person name="Nagy L.G."/>
            <person name="Martin F."/>
            <person name="Kauserud H."/>
        </authorList>
    </citation>
    <scope>NUCLEOTIDE SEQUENCE</scope>
    <source>
        <strain evidence="2">CBHHK200</strain>
    </source>
</reference>
<evidence type="ECO:0008006" key="4">
    <source>
        <dbReference type="Google" id="ProtNLM"/>
    </source>
</evidence>